<keyword evidence="2" id="KW-1185">Reference proteome</keyword>
<dbReference type="OrthoDB" id="2414316at2759"/>
<dbReference type="EMBL" id="QKWP01000085">
    <property type="protein sequence ID" value="RIB27842.1"/>
    <property type="molecule type" value="Genomic_DNA"/>
</dbReference>
<name>A0A397W1B6_9GLOM</name>
<dbReference type="Proteomes" id="UP000266673">
    <property type="component" value="Unassembled WGS sequence"/>
</dbReference>
<protein>
    <submittedName>
        <fullName evidence="1">Uncharacterized protein</fullName>
    </submittedName>
</protein>
<reference evidence="1 2" key="1">
    <citation type="submission" date="2018-06" db="EMBL/GenBank/DDBJ databases">
        <title>Comparative genomics reveals the genomic features of Rhizophagus irregularis, R. cerebriforme, R. diaphanum and Gigaspora rosea, and their symbiotic lifestyle signature.</title>
        <authorList>
            <person name="Morin E."/>
            <person name="San Clemente H."/>
            <person name="Chen E.C.H."/>
            <person name="De La Providencia I."/>
            <person name="Hainaut M."/>
            <person name="Kuo A."/>
            <person name="Kohler A."/>
            <person name="Murat C."/>
            <person name="Tang N."/>
            <person name="Roy S."/>
            <person name="Loubradou J."/>
            <person name="Henrissat B."/>
            <person name="Grigoriev I.V."/>
            <person name="Corradi N."/>
            <person name="Roux C."/>
            <person name="Martin F.M."/>
        </authorList>
    </citation>
    <scope>NUCLEOTIDE SEQUENCE [LARGE SCALE GENOMIC DNA]</scope>
    <source>
        <strain evidence="1 2">DAOM 194757</strain>
    </source>
</reference>
<evidence type="ECO:0000313" key="2">
    <source>
        <dbReference type="Proteomes" id="UP000266673"/>
    </source>
</evidence>
<gene>
    <name evidence="1" type="ORF">C2G38_2159467</name>
</gene>
<proteinExistence type="predicted"/>
<organism evidence="1 2">
    <name type="scientific">Gigaspora rosea</name>
    <dbReference type="NCBI Taxonomy" id="44941"/>
    <lineage>
        <taxon>Eukaryota</taxon>
        <taxon>Fungi</taxon>
        <taxon>Fungi incertae sedis</taxon>
        <taxon>Mucoromycota</taxon>
        <taxon>Glomeromycotina</taxon>
        <taxon>Glomeromycetes</taxon>
        <taxon>Diversisporales</taxon>
        <taxon>Gigasporaceae</taxon>
        <taxon>Gigaspora</taxon>
    </lineage>
</organism>
<sequence>MIRCYDYPLITFNESSFPRINSDNNPWNNTSQYNSIEVEESKIISHDIRALVSNQYTIIEGRKEELKADIKIYKTLIKIMTKNINNDKLFEAYKTFKQPIIDETIACIEALNMSNSNGHRNHQEIKN</sequence>
<accession>A0A397W1B6</accession>
<comment type="caution">
    <text evidence="1">The sequence shown here is derived from an EMBL/GenBank/DDBJ whole genome shotgun (WGS) entry which is preliminary data.</text>
</comment>
<evidence type="ECO:0000313" key="1">
    <source>
        <dbReference type="EMBL" id="RIB27842.1"/>
    </source>
</evidence>
<dbReference type="AlphaFoldDB" id="A0A397W1B6"/>